<gene>
    <name evidence="3" type="ORF">SAMN04489834_0328</name>
</gene>
<protein>
    <submittedName>
        <fullName evidence="3">NADPH-dependent ferric siderophore reductase, contains FAD-binding and SIP domains</fullName>
    </submittedName>
</protein>
<dbReference type="GO" id="GO:0016491">
    <property type="term" value="F:oxidoreductase activity"/>
    <property type="evidence" value="ECO:0007669"/>
    <property type="project" value="InterPro"/>
</dbReference>
<dbReference type="InterPro" id="IPR039374">
    <property type="entry name" value="SIP_fam"/>
</dbReference>
<dbReference type="InterPro" id="IPR039261">
    <property type="entry name" value="FNR_nucleotide-bd"/>
</dbReference>
<dbReference type="InterPro" id="IPR013113">
    <property type="entry name" value="SIP_FAD-bd"/>
</dbReference>
<reference evidence="4" key="1">
    <citation type="submission" date="2016-10" db="EMBL/GenBank/DDBJ databases">
        <authorList>
            <person name="Varghese N."/>
            <person name="Submissions S."/>
        </authorList>
    </citation>
    <scope>NUCLEOTIDE SEQUENCE [LARGE SCALE GENOMIC DNA]</scope>
    <source>
        <strain evidence="4">DSM 21772</strain>
    </source>
</reference>
<dbReference type="PANTHER" id="PTHR30157:SF0">
    <property type="entry name" value="NADPH-DEPENDENT FERRIC-CHELATE REDUCTASE"/>
    <property type="match status" value="1"/>
</dbReference>
<dbReference type="PANTHER" id="PTHR30157">
    <property type="entry name" value="FERRIC REDUCTASE, NADPH-DEPENDENT"/>
    <property type="match status" value="1"/>
</dbReference>
<dbReference type="CDD" id="cd06193">
    <property type="entry name" value="siderophore_interacting"/>
    <property type="match status" value="1"/>
</dbReference>
<feature type="domain" description="FAD-binding FR-type" evidence="2">
    <location>
        <begin position="1"/>
        <end position="126"/>
    </location>
</feature>
<dbReference type="EMBL" id="LT629742">
    <property type="protein sequence ID" value="SDR82596.1"/>
    <property type="molecule type" value="Genomic_DNA"/>
</dbReference>
<dbReference type="OrthoDB" id="9814826at2"/>
<feature type="region of interest" description="Disordered" evidence="1">
    <location>
        <begin position="259"/>
        <end position="278"/>
    </location>
</feature>
<dbReference type="InterPro" id="IPR007037">
    <property type="entry name" value="SIP_rossman_dom"/>
</dbReference>
<name>A0A1H1M770_9MICO</name>
<evidence type="ECO:0000313" key="4">
    <source>
        <dbReference type="Proteomes" id="UP000181956"/>
    </source>
</evidence>
<keyword evidence="4" id="KW-1185">Reference proteome</keyword>
<dbReference type="Pfam" id="PF04954">
    <property type="entry name" value="SIP"/>
    <property type="match status" value="1"/>
</dbReference>
<dbReference type="Gene3D" id="3.40.50.80">
    <property type="entry name" value="Nucleotide-binding domain of ferredoxin-NADP reductase (FNR) module"/>
    <property type="match status" value="1"/>
</dbReference>
<dbReference type="RefSeq" id="WP_083362487.1">
    <property type="nucleotide sequence ID" value="NZ_LT629742.1"/>
</dbReference>
<evidence type="ECO:0000259" key="2">
    <source>
        <dbReference type="PROSITE" id="PS51384"/>
    </source>
</evidence>
<dbReference type="Pfam" id="PF08021">
    <property type="entry name" value="FAD_binding_9"/>
    <property type="match status" value="1"/>
</dbReference>
<sequence length="278" mass="30087">MPTTHFTVTGTSWITPSLRRVHLHSADLSAFAESGFADRYVKLVFPKPGVDYGDQVDVRALRGTVAPELLPDVRTYTALYPDVEAGTMAIDFVVHGDEGIAGPWAARAEVGDTLIANGPGGAYRPNPEADWHLLVGDESAVPAVSAALEALPQGAVARVVVLVESAAHEPELPLPANATVTFVHRDGDTAEGLLEAAVRGVEWLDGRVHAFVHGEAEEVMRGLRPYLRTERGLAREQLSISGYWRRGRSEDGFREWKAALAEEDGEPRERGGRPRGGR</sequence>
<dbReference type="InterPro" id="IPR017927">
    <property type="entry name" value="FAD-bd_FR_type"/>
</dbReference>
<dbReference type="Gene3D" id="2.40.30.10">
    <property type="entry name" value="Translation factors"/>
    <property type="match status" value="1"/>
</dbReference>
<evidence type="ECO:0000313" key="3">
    <source>
        <dbReference type="EMBL" id="SDR82596.1"/>
    </source>
</evidence>
<dbReference type="STRING" id="412690.SAMN04489834_0328"/>
<evidence type="ECO:0000256" key="1">
    <source>
        <dbReference type="SAM" id="MobiDB-lite"/>
    </source>
</evidence>
<dbReference type="PROSITE" id="PS51384">
    <property type="entry name" value="FAD_FR"/>
    <property type="match status" value="1"/>
</dbReference>
<dbReference type="InterPro" id="IPR017938">
    <property type="entry name" value="Riboflavin_synthase-like_b-brl"/>
</dbReference>
<accession>A0A1H1M770</accession>
<dbReference type="Proteomes" id="UP000181956">
    <property type="component" value="Chromosome I"/>
</dbReference>
<proteinExistence type="predicted"/>
<organism evidence="3 4">
    <name type="scientific">Microterricola viridarii</name>
    <dbReference type="NCBI Taxonomy" id="412690"/>
    <lineage>
        <taxon>Bacteria</taxon>
        <taxon>Bacillati</taxon>
        <taxon>Actinomycetota</taxon>
        <taxon>Actinomycetes</taxon>
        <taxon>Micrococcales</taxon>
        <taxon>Microbacteriaceae</taxon>
        <taxon>Microterricola</taxon>
    </lineage>
</organism>
<dbReference type="AlphaFoldDB" id="A0A1H1M770"/>
<dbReference type="SUPFAM" id="SSF63380">
    <property type="entry name" value="Riboflavin synthase domain-like"/>
    <property type="match status" value="1"/>
</dbReference>